<reference evidence="7 8" key="1">
    <citation type="submission" date="2015-04" db="EMBL/GenBank/DDBJ databases">
        <title>Complete genome sequence of Schizopora paradoxa KUC8140, a cosmopolitan wood degrader in East Asia.</title>
        <authorList>
            <consortium name="DOE Joint Genome Institute"/>
            <person name="Min B."/>
            <person name="Park H."/>
            <person name="Jang Y."/>
            <person name="Kim J.-J."/>
            <person name="Kim K.H."/>
            <person name="Pangilinan J."/>
            <person name="Lipzen A."/>
            <person name="Riley R."/>
            <person name="Grigoriev I.V."/>
            <person name="Spatafora J.W."/>
            <person name="Choi I.-G."/>
        </authorList>
    </citation>
    <scope>NUCLEOTIDE SEQUENCE [LARGE SCALE GENOMIC DNA]</scope>
    <source>
        <strain evidence="7 8">KUC8140</strain>
    </source>
</reference>
<sequence>MHPSGKLVLPDILAACPFKWSLHPDFERARDESAAWIAGFKVLPEHRRVLFETELLAILVNPLVGYEELRTYCDYSNLLFVVDEYSDELDGAETQKFGDVFVKALSGEPTPVSVFSKIGEDVRSRLIQTAKPKSMERFLARFAGYINAVAKESALRCDNEVLNIESYTRIRRENSAVRTCFALLEYSNGLELPDEVFENPVFMRLYWQGVDVVWLGNDLYSYSMERAKGLEGNNMLTIAMKEKGLSMQEAADYVGDEITQRMNQFVADQKELPSFGEAVDKDVQKFIFSMSQWQVGNIIWSFQSSRYFGAEKDEVKKTLVVNVKSSRDDDDAEEILLE</sequence>
<organism evidence="7 8">
    <name type="scientific">Schizopora paradoxa</name>
    <dbReference type="NCBI Taxonomy" id="27342"/>
    <lineage>
        <taxon>Eukaryota</taxon>
        <taxon>Fungi</taxon>
        <taxon>Dikarya</taxon>
        <taxon>Basidiomycota</taxon>
        <taxon>Agaricomycotina</taxon>
        <taxon>Agaricomycetes</taxon>
        <taxon>Hymenochaetales</taxon>
        <taxon>Schizoporaceae</taxon>
        <taxon>Schizopora</taxon>
    </lineage>
</organism>
<dbReference type="InterPro" id="IPR034686">
    <property type="entry name" value="Terpene_cyclase-like_2"/>
</dbReference>
<dbReference type="Pfam" id="PF19086">
    <property type="entry name" value="Terpene_syn_C_2"/>
    <property type="match status" value="1"/>
</dbReference>
<evidence type="ECO:0000313" key="7">
    <source>
        <dbReference type="EMBL" id="KLO13039.1"/>
    </source>
</evidence>
<dbReference type="SFLD" id="SFLDG01020">
    <property type="entry name" value="Terpene_Cyclase_Like_2"/>
    <property type="match status" value="1"/>
</dbReference>
<dbReference type="SUPFAM" id="SSF48576">
    <property type="entry name" value="Terpenoid synthases"/>
    <property type="match status" value="1"/>
</dbReference>
<dbReference type="Proteomes" id="UP000053477">
    <property type="component" value="Unassembled WGS sequence"/>
</dbReference>
<keyword evidence="4 6" id="KW-0460">Magnesium</keyword>
<accession>A0A0H2RME1</accession>
<evidence type="ECO:0000313" key="8">
    <source>
        <dbReference type="Proteomes" id="UP000053477"/>
    </source>
</evidence>
<name>A0A0H2RME1_9AGAM</name>
<gene>
    <name evidence="7" type="ORF">SCHPADRAFT_940718</name>
</gene>
<dbReference type="GO" id="GO:0008299">
    <property type="term" value="P:isoprenoid biosynthetic process"/>
    <property type="evidence" value="ECO:0007669"/>
    <property type="project" value="UniProtKB-ARBA"/>
</dbReference>
<keyword evidence="3 6" id="KW-0479">Metal-binding</keyword>
<comment type="similarity">
    <text evidence="2 6">Belongs to the terpene synthase family.</text>
</comment>
<keyword evidence="8" id="KW-1185">Reference proteome</keyword>
<evidence type="ECO:0000256" key="2">
    <source>
        <dbReference type="ARBA" id="ARBA00006333"/>
    </source>
</evidence>
<comment type="cofactor">
    <cofactor evidence="1 6">
        <name>Mg(2+)</name>
        <dbReference type="ChEBI" id="CHEBI:18420"/>
    </cofactor>
</comment>
<dbReference type="InterPro" id="IPR008949">
    <property type="entry name" value="Isoprenoid_synthase_dom_sf"/>
</dbReference>
<dbReference type="EC" id="4.2.3.-" evidence="6"/>
<dbReference type="EMBL" id="KQ085966">
    <property type="protein sequence ID" value="KLO13039.1"/>
    <property type="molecule type" value="Genomic_DNA"/>
</dbReference>
<keyword evidence="5 6" id="KW-0456">Lyase</keyword>
<dbReference type="InParanoid" id="A0A0H2RME1"/>
<evidence type="ECO:0000256" key="3">
    <source>
        <dbReference type="ARBA" id="ARBA00022723"/>
    </source>
</evidence>
<protein>
    <recommendedName>
        <fullName evidence="6">Terpene synthase</fullName>
        <ecNumber evidence="6">4.2.3.-</ecNumber>
    </recommendedName>
</protein>
<evidence type="ECO:0000256" key="5">
    <source>
        <dbReference type="ARBA" id="ARBA00023239"/>
    </source>
</evidence>
<evidence type="ECO:0000256" key="4">
    <source>
        <dbReference type="ARBA" id="ARBA00022842"/>
    </source>
</evidence>
<dbReference type="AlphaFoldDB" id="A0A0H2RME1"/>
<evidence type="ECO:0000256" key="6">
    <source>
        <dbReference type="RuleBase" id="RU366034"/>
    </source>
</evidence>
<dbReference type="OrthoDB" id="2861623at2759"/>
<proteinExistence type="inferred from homology"/>
<dbReference type="Gene3D" id="1.10.600.10">
    <property type="entry name" value="Farnesyl Diphosphate Synthase"/>
    <property type="match status" value="1"/>
</dbReference>
<evidence type="ECO:0000256" key="1">
    <source>
        <dbReference type="ARBA" id="ARBA00001946"/>
    </source>
</evidence>
<dbReference type="GO" id="GO:0010333">
    <property type="term" value="F:terpene synthase activity"/>
    <property type="evidence" value="ECO:0007669"/>
    <property type="project" value="InterPro"/>
</dbReference>
<dbReference type="SFLD" id="SFLDS00005">
    <property type="entry name" value="Isoprenoid_Synthase_Type_I"/>
    <property type="match status" value="1"/>
</dbReference>
<dbReference type="GO" id="GO:0046872">
    <property type="term" value="F:metal ion binding"/>
    <property type="evidence" value="ECO:0007669"/>
    <property type="project" value="UniProtKB-KW"/>
</dbReference>
<dbReference type="PANTHER" id="PTHR35201:SF4">
    <property type="entry name" value="BETA-PINACENE SYNTHASE-RELATED"/>
    <property type="match status" value="1"/>
</dbReference>
<dbReference type="PANTHER" id="PTHR35201">
    <property type="entry name" value="TERPENE SYNTHASE"/>
    <property type="match status" value="1"/>
</dbReference>